<reference evidence="1" key="1">
    <citation type="submission" date="2022-03" db="EMBL/GenBank/DDBJ databases">
        <authorList>
            <person name="Alioto T."/>
            <person name="Alioto T."/>
            <person name="Gomez Garrido J."/>
        </authorList>
    </citation>
    <scope>NUCLEOTIDE SEQUENCE</scope>
</reference>
<sequence length="60" mass="6928">SALQNPVQGTGHTYLQRVRLIRILERSELDWMSLEGSPEKRSASSPYLYHLLTLCTKRRA</sequence>
<accession>A0AAD1W456</accession>
<feature type="non-terminal residue" evidence="1">
    <location>
        <position position="60"/>
    </location>
</feature>
<protein>
    <submittedName>
        <fullName evidence="1">Uncharacterized protein</fullName>
    </submittedName>
</protein>
<organism evidence="1 2">
    <name type="scientific">Pelobates cultripes</name>
    <name type="common">Western spadefoot toad</name>
    <dbReference type="NCBI Taxonomy" id="61616"/>
    <lineage>
        <taxon>Eukaryota</taxon>
        <taxon>Metazoa</taxon>
        <taxon>Chordata</taxon>
        <taxon>Craniata</taxon>
        <taxon>Vertebrata</taxon>
        <taxon>Euteleostomi</taxon>
        <taxon>Amphibia</taxon>
        <taxon>Batrachia</taxon>
        <taxon>Anura</taxon>
        <taxon>Pelobatoidea</taxon>
        <taxon>Pelobatidae</taxon>
        <taxon>Pelobates</taxon>
    </lineage>
</organism>
<gene>
    <name evidence="1" type="ORF">PECUL_23A037095</name>
</gene>
<keyword evidence="2" id="KW-1185">Reference proteome</keyword>
<evidence type="ECO:0000313" key="1">
    <source>
        <dbReference type="EMBL" id="CAH2292878.1"/>
    </source>
</evidence>
<proteinExistence type="predicted"/>
<name>A0AAD1W456_PELCU</name>
<dbReference type="EMBL" id="OW240916">
    <property type="protein sequence ID" value="CAH2292878.1"/>
    <property type="molecule type" value="Genomic_DNA"/>
</dbReference>
<feature type="non-terminal residue" evidence="1">
    <location>
        <position position="1"/>
    </location>
</feature>
<dbReference type="AlphaFoldDB" id="A0AAD1W456"/>
<dbReference type="Proteomes" id="UP001295444">
    <property type="component" value="Chromosome 05"/>
</dbReference>
<evidence type="ECO:0000313" key="2">
    <source>
        <dbReference type="Proteomes" id="UP001295444"/>
    </source>
</evidence>